<name>A0A699IYP7_TANCI</name>
<protein>
    <submittedName>
        <fullName evidence="2">Uncharacterized protein</fullName>
    </submittedName>
</protein>
<comment type="caution">
    <text evidence="2">The sequence shown here is derived from an EMBL/GenBank/DDBJ whole genome shotgun (WGS) entry which is preliminary data.</text>
</comment>
<keyword evidence="1" id="KW-0812">Transmembrane</keyword>
<sequence length="263" mass="29916">MIANNHREEENQEGNNSSEIGTLTYHVLATYGLFLSSFATFDMCFMVIMYNGPPIFSLWRHFAVNDKFVTFPGDMVLENVAEDLSVNKKQIGVYRRCQQRSHGVTAVMVAVMIVPLHISYPPAVGVALATEGTRKPNLGGRRAGRLHTRQENRNLGLKAITDKSGPILIRFKVDDRETLMPLSDHASHWANYLGELVRELPLHYPSWRQMPSERKAGVMGKIVAALKERYWVPEEDGGFDLERIRRRRPSHISEADWDEQLAV</sequence>
<accession>A0A699IYP7</accession>
<feature type="transmembrane region" description="Helical" evidence="1">
    <location>
        <begin position="28"/>
        <end position="50"/>
    </location>
</feature>
<organism evidence="2">
    <name type="scientific">Tanacetum cinerariifolium</name>
    <name type="common">Dalmatian daisy</name>
    <name type="synonym">Chrysanthemum cinerariifolium</name>
    <dbReference type="NCBI Taxonomy" id="118510"/>
    <lineage>
        <taxon>Eukaryota</taxon>
        <taxon>Viridiplantae</taxon>
        <taxon>Streptophyta</taxon>
        <taxon>Embryophyta</taxon>
        <taxon>Tracheophyta</taxon>
        <taxon>Spermatophyta</taxon>
        <taxon>Magnoliopsida</taxon>
        <taxon>eudicotyledons</taxon>
        <taxon>Gunneridae</taxon>
        <taxon>Pentapetalae</taxon>
        <taxon>asterids</taxon>
        <taxon>campanulids</taxon>
        <taxon>Asterales</taxon>
        <taxon>Asteraceae</taxon>
        <taxon>Asteroideae</taxon>
        <taxon>Anthemideae</taxon>
        <taxon>Anthemidinae</taxon>
        <taxon>Tanacetum</taxon>
    </lineage>
</organism>
<dbReference type="EMBL" id="BKCJ010348658">
    <property type="protein sequence ID" value="GEZ96522.1"/>
    <property type="molecule type" value="Genomic_DNA"/>
</dbReference>
<keyword evidence="1" id="KW-1133">Transmembrane helix</keyword>
<evidence type="ECO:0000256" key="1">
    <source>
        <dbReference type="SAM" id="Phobius"/>
    </source>
</evidence>
<proteinExistence type="predicted"/>
<dbReference type="AlphaFoldDB" id="A0A699IYP7"/>
<keyword evidence="1" id="KW-0472">Membrane</keyword>
<reference evidence="2" key="1">
    <citation type="journal article" date="2019" name="Sci. Rep.">
        <title>Draft genome of Tanacetum cinerariifolium, the natural source of mosquito coil.</title>
        <authorList>
            <person name="Yamashiro T."/>
            <person name="Shiraishi A."/>
            <person name="Satake H."/>
            <person name="Nakayama K."/>
        </authorList>
    </citation>
    <scope>NUCLEOTIDE SEQUENCE</scope>
</reference>
<gene>
    <name evidence="2" type="ORF">Tci_568495</name>
</gene>
<evidence type="ECO:0000313" key="2">
    <source>
        <dbReference type="EMBL" id="GEZ96522.1"/>
    </source>
</evidence>